<keyword evidence="3" id="KW-0809">Transit peptide</keyword>
<feature type="compositionally biased region" description="Basic and acidic residues" evidence="9">
    <location>
        <begin position="1"/>
        <end position="18"/>
    </location>
</feature>
<evidence type="ECO:0000256" key="9">
    <source>
        <dbReference type="SAM" id="MobiDB-lite"/>
    </source>
</evidence>
<reference evidence="10 11" key="1">
    <citation type="journal article" date="2013" name="Nat. Commun.">
        <title>Genome analysis reveals insights into physiology and longevity of the Brandt's bat Myotis brandtii.</title>
        <authorList>
            <person name="Seim I."/>
            <person name="Fang X."/>
            <person name="Xiong Z."/>
            <person name="Lobanov A.V."/>
            <person name="Huang Z."/>
            <person name="Ma S."/>
            <person name="Feng Y."/>
            <person name="Turanov A.A."/>
            <person name="Zhu Y."/>
            <person name="Lenz T.L."/>
            <person name="Gerashchenko M.V."/>
            <person name="Fan D."/>
            <person name="Hee Yim S."/>
            <person name="Yao X."/>
            <person name="Jordan D."/>
            <person name="Xiong Y."/>
            <person name="Ma Y."/>
            <person name="Lyapunov A.N."/>
            <person name="Chen G."/>
            <person name="Kulakova O.I."/>
            <person name="Sun Y."/>
            <person name="Lee S.G."/>
            <person name="Bronson R.T."/>
            <person name="Moskalev A.A."/>
            <person name="Sunyaev S.R."/>
            <person name="Zhang G."/>
            <person name="Krogh A."/>
            <person name="Wang J."/>
            <person name="Gladyshev V.N."/>
        </authorList>
    </citation>
    <scope>NUCLEOTIDE SEQUENCE [LARGE SCALE GENOMIC DNA]</scope>
</reference>
<organism evidence="10 11">
    <name type="scientific">Myotis brandtii</name>
    <name type="common">Brandt's bat</name>
    <dbReference type="NCBI Taxonomy" id="109478"/>
    <lineage>
        <taxon>Eukaryota</taxon>
        <taxon>Metazoa</taxon>
        <taxon>Chordata</taxon>
        <taxon>Craniata</taxon>
        <taxon>Vertebrata</taxon>
        <taxon>Euteleostomi</taxon>
        <taxon>Mammalia</taxon>
        <taxon>Eutheria</taxon>
        <taxon>Laurasiatheria</taxon>
        <taxon>Chiroptera</taxon>
        <taxon>Yangochiroptera</taxon>
        <taxon>Vespertilionidae</taxon>
        <taxon>Myotis</taxon>
    </lineage>
</organism>
<dbReference type="Proteomes" id="UP000052978">
    <property type="component" value="Unassembled WGS sequence"/>
</dbReference>
<keyword evidence="4 10" id="KW-0689">Ribosomal protein</keyword>
<keyword evidence="5" id="KW-0496">Mitochondrion</keyword>
<dbReference type="PANTHER" id="PTHR21035">
    <property type="entry name" value="28S RIBOSOMAL PROTEIN S26, MITOCHONDRIAL"/>
    <property type="match status" value="1"/>
</dbReference>
<sequence>MLDIQMSERRKGQVESHYRGPRNPSKQGHHGSKTGAKFCTTFRMSARTQQTTSGSLQEEDAKTFITRENLDARIEAALDSPKSYNWAITKEGQVVRPQNKGN</sequence>
<dbReference type="GO" id="GO:0005763">
    <property type="term" value="C:mitochondrial small ribosomal subunit"/>
    <property type="evidence" value="ECO:0007669"/>
    <property type="project" value="InterPro"/>
</dbReference>
<evidence type="ECO:0000256" key="6">
    <source>
        <dbReference type="ARBA" id="ARBA00023274"/>
    </source>
</evidence>
<proteinExistence type="inferred from homology"/>
<feature type="region of interest" description="Disordered" evidence="9">
    <location>
        <begin position="1"/>
        <end position="37"/>
    </location>
</feature>
<comment type="subcellular location">
    <subcellularLocation>
        <location evidence="1">Mitochondrion</location>
    </subcellularLocation>
</comment>
<dbReference type="InterPro" id="IPR026140">
    <property type="entry name" value="Ribosomal_mS26"/>
</dbReference>
<evidence type="ECO:0000256" key="5">
    <source>
        <dbReference type="ARBA" id="ARBA00023128"/>
    </source>
</evidence>
<keyword evidence="6" id="KW-0687">Ribonucleoprotein</keyword>
<evidence type="ECO:0000313" key="11">
    <source>
        <dbReference type="Proteomes" id="UP000052978"/>
    </source>
</evidence>
<dbReference type="PANTHER" id="PTHR21035:SF2">
    <property type="entry name" value="SMALL RIBOSOMAL SUBUNIT PROTEIN MS26"/>
    <property type="match status" value="1"/>
</dbReference>
<evidence type="ECO:0000256" key="3">
    <source>
        <dbReference type="ARBA" id="ARBA00022946"/>
    </source>
</evidence>
<evidence type="ECO:0000256" key="1">
    <source>
        <dbReference type="ARBA" id="ARBA00004173"/>
    </source>
</evidence>
<comment type="similarity">
    <text evidence="2">Belongs to the mitochondrion-specific ribosomal protein mS26 family.</text>
</comment>
<dbReference type="Pfam" id="PF14943">
    <property type="entry name" value="MRP-S26"/>
    <property type="match status" value="1"/>
</dbReference>
<protein>
    <recommendedName>
        <fullName evidence="7">Small ribosomal subunit protein mS26</fullName>
    </recommendedName>
    <alternativeName>
        <fullName evidence="8">28S ribosomal protein S26, mitochondrial</fullName>
    </alternativeName>
</protein>
<evidence type="ECO:0000256" key="4">
    <source>
        <dbReference type="ARBA" id="ARBA00022980"/>
    </source>
</evidence>
<evidence type="ECO:0000256" key="2">
    <source>
        <dbReference type="ARBA" id="ARBA00009672"/>
    </source>
</evidence>
<dbReference type="AlphaFoldDB" id="S7PWU2"/>
<name>S7PWU2_MYOBR</name>
<dbReference type="EMBL" id="KE163658">
    <property type="protein sequence ID" value="EPQ13002.1"/>
    <property type="molecule type" value="Genomic_DNA"/>
</dbReference>
<gene>
    <name evidence="10" type="ORF">D623_10032363</name>
</gene>
<accession>S7PWU2</accession>
<keyword evidence="11" id="KW-1185">Reference proteome</keyword>
<evidence type="ECO:0000256" key="8">
    <source>
        <dbReference type="ARBA" id="ARBA00035344"/>
    </source>
</evidence>
<evidence type="ECO:0000313" key="10">
    <source>
        <dbReference type="EMBL" id="EPQ13002.1"/>
    </source>
</evidence>
<evidence type="ECO:0000256" key="7">
    <source>
        <dbReference type="ARBA" id="ARBA00035138"/>
    </source>
</evidence>